<evidence type="ECO:0000256" key="13">
    <source>
        <dbReference type="ARBA" id="ARBA00034808"/>
    </source>
</evidence>
<evidence type="ECO:0000256" key="2">
    <source>
        <dbReference type="ARBA" id="ARBA00017846"/>
    </source>
</evidence>
<keyword evidence="9 15" id="KW-0233">DNA recombination</keyword>
<evidence type="ECO:0000256" key="4">
    <source>
        <dbReference type="ARBA" id="ARBA00022763"/>
    </source>
</evidence>
<keyword evidence="7 15" id="KW-0067">ATP-binding</keyword>
<dbReference type="NCBIfam" id="NF008165">
    <property type="entry name" value="PRK10917.1-3"/>
    <property type="match status" value="1"/>
</dbReference>
<dbReference type="Proteomes" id="UP000070456">
    <property type="component" value="Unassembled WGS sequence"/>
</dbReference>
<dbReference type="STRING" id="520762.AN619_14610"/>
<dbReference type="NCBIfam" id="NF008168">
    <property type="entry name" value="PRK10917.2-2"/>
    <property type="match status" value="1"/>
</dbReference>
<organism evidence="18 19">
    <name type="scientific">Thermotalea metallivorans</name>
    <dbReference type="NCBI Taxonomy" id="520762"/>
    <lineage>
        <taxon>Bacteria</taxon>
        <taxon>Bacillati</taxon>
        <taxon>Bacillota</taxon>
        <taxon>Clostridia</taxon>
        <taxon>Peptostreptococcales</taxon>
        <taxon>Thermotaleaceae</taxon>
        <taxon>Thermotalea</taxon>
    </lineage>
</organism>
<dbReference type="SMART" id="SM00487">
    <property type="entry name" value="DEXDc"/>
    <property type="match status" value="1"/>
</dbReference>
<feature type="domain" description="Helicase ATP-binding" evidence="16">
    <location>
        <begin position="275"/>
        <end position="436"/>
    </location>
</feature>
<dbReference type="GO" id="GO:0006310">
    <property type="term" value="P:DNA recombination"/>
    <property type="evidence" value="ECO:0007669"/>
    <property type="project" value="UniProtKB-UniRule"/>
</dbReference>
<feature type="domain" description="Helicase C-terminal" evidence="17">
    <location>
        <begin position="455"/>
        <end position="615"/>
    </location>
</feature>
<dbReference type="GO" id="GO:0003677">
    <property type="term" value="F:DNA binding"/>
    <property type="evidence" value="ECO:0007669"/>
    <property type="project" value="UniProtKB-KW"/>
</dbReference>
<keyword evidence="6 15" id="KW-0347">Helicase</keyword>
<dbReference type="PROSITE" id="PS51194">
    <property type="entry name" value="HELICASE_CTER"/>
    <property type="match status" value="1"/>
</dbReference>
<evidence type="ECO:0000256" key="15">
    <source>
        <dbReference type="RuleBase" id="RU363016"/>
    </source>
</evidence>
<dbReference type="Gene3D" id="2.40.50.140">
    <property type="entry name" value="Nucleic acid-binding proteins"/>
    <property type="match status" value="1"/>
</dbReference>
<dbReference type="InterPro" id="IPR001650">
    <property type="entry name" value="Helicase_C-like"/>
</dbReference>
<evidence type="ECO:0000256" key="10">
    <source>
        <dbReference type="ARBA" id="ARBA00023204"/>
    </source>
</evidence>
<dbReference type="PANTHER" id="PTHR47964:SF1">
    <property type="entry name" value="ATP-DEPENDENT DNA HELICASE HOMOLOG RECG, CHLOROPLASTIC"/>
    <property type="match status" value="1"/>
</dbReference>
<protein>
    <recommendedName>
        <fullName evidence="2 15">ATP-dependent DNA helicase RecG</fullName>
        <ecNumber evidence="13 15">5.6.2.4</ecNumber>
    </recommendedName>
</protein>
<dbReference type="InterPro" id="IPR047112">
    <property type="entry name" value="RecG/Mfd"/>
</dbReference>
<dbReference type="Pfam" id="PF19833">
    <property type="entry name" value="RecG_dom3_C"/>
    <property type="match status" value="1"/>
</dbReference>
<comment type="catalytic activity">
    <reaction evidence="12 15">
        <text>Couples ATP hydrolysis with the unwinding of duplex DNA by translocating in the 3'-5' direction.</text>
        <dbReference type="EC" id="5.6.2.4"/>
    </reaction>
</comment>
<evidence type="ECO:0000256" key="7">
    <source>
        <dbReference type="ARBA" id="ARBA00022840"/>
    </source>
</evidence>
<dbReference type="GO" id="GO:0006281">
    <property type="term" value="P:DNA repair"/>
    <property type="evidence" value="ECO:0007669"/>
    <property type="project" value="UniProtKB-UniRule"/>
</dbReference>
<proteinExistence type="inferred from homology"/>
<dbReference type="PANTHER" id="PTHR47964">
    <property type="entry name" value="ATP-DEPENDENT DNA HELICASE HOMOLOG RECG, CHLOROPLASTIC"/>
    <property type="match status" value="1"/>
</dbReference>
<dbReference type="Pfam" id="PF00270">
    <property type="entry name" value="DEAD"/>
    <property type="match status" value="1"/>
</dbReference>
<name>A0A140L622_9FIRM</name>
<dbReference type="EMBL" id="LOEE01000030">
    <property type="protein sequence ID" value="KXG75997.1"/>
    <property type="molecule type" value="Genomic_DNA"/>
</dbReference>
<evidence type="ECO:0000256" key="8">
    <source>
        <dbReference type="ARBA" id="ARBA00023125"/>
    </source>
</evidence>
<dbReference type="NCBIfam" id="TIGR00643">
    <property type="entry name" value="recG"/>
    <property type="match status" value="1"/>
</dbReference>
<sequence>MEELKKPVQFLKGVGPIKYKRFQRLGIDTVEDLLYTFPREYEDRRIIKKIRELCSDEKASVKVTVWGNVEKIFIRKGLHIYKVPVKDETGVAYAIFYNAPFIQKSFPVGSTVYLNGRIKIVYGEMQILHPDYAFAKDKEHCLFERIVPIYGLTEGLSQNDFISLQQQIIMNSLCRITEYLPSSTMHRNYLCDIQYAIKNIHFPQSPRHLKIAKYRLIFEELLILQLGLLLTKHKCMEKQDGIVFRKTPELYQWIDALPFQLTNAQRRVWKEIENDMEQKITMNRLVQGDVGSGKTIIAMAALYKAVLSGYQGVLMAPTEILAEQHTQAAKDLLEPFGVKIALLSGSVQKKKKAEILQRIEKGEVDIIIGTHALIQDNVAFYNLGLAITDEQHRFGVRQRAMLSNKGVNPDILVMTATPIPRTLALILYGDLDISTIDELPPGRKKIKTICIQEEKRDEVYDFARKQILEGRQVYVVCPLIEDSESIEAKSALEIYEEISNLYLKGFCVGLLHGKMKSNEKETIMADFKKGNIDVLVSTTVIEVGVNVPNASVMIIENSERFGLAQLHQLRGRVGRGVHQSYCILVNYSRSKNSKERMKIMEQSDNGFMIAEKDLELRGPGEFFGTRQHGIPELRIANLFRHVKILKQVQEEVNLILKEDSNLSLEKNQLLRKKLMEKFQNVFGGISL</sequence>
<comment type="caution">
    <text evidence="18">The sequence shown here is derived from an EMBL/GenBank/DDBJ whole genome shotgun (WGS) entry which is preliminary data.</text>
</comment>
<dbReference type="Gene3D" id="3.40.50.300">
    <property type="entry name" value="P-loop containing nucleotide triphosphate hydrolases"/>
    <property type="match status" value="2"/>
</dbReference>
<dbReference type="InterPro" id="IPR045562">
    <property type="entry name" value="RecG_dom3_C"/>
</dbReference>
<keyword evidence="3 15" id="KW-0547">Nucleotide-binding</keyword>
<dbReference type="RefSeq" id="WP_068556052.1">
    <property type="nucleotide sequence ID" value="NZ_LOEE01000030.1"/>
</dbReference>
<dbReference type="EC" id="5.6.2.4" evidence="13 15"/>
<evidence type="ECO:0000256" key="1">
    <source>
        <dbReference type="ARBA" id="ARBA00007504"/>
    </source>
</evidence>
<evidence type="ECO:0000256" key="11">
    <source>
        <dbReference type="ARBA" id="ARBA00023235"/>
    </source>
</evidence>
<dbReference type="AlphaFoldDB" id="A0A140L622"/>
<dbReference type="InterPro" id="IPR014001">
    <property type="entry name" value="Helicase_ATP-bd"/>
</dbReference>
<dbReference type="GO" id="GO:0016887">
    <property type="term" value="F:ATP hydrolysis activity"/>
    <property type="evidence" value="ECO:0007669"/>
    <property type="project" value="RHEA"/>
</dbReference>
<evidence type="ECO:0000256" key="5">
    <source>
        <dbReference type="ARBA" id="ARBA00022801"/>
    </source>
</evidence>
<keyword evidence="8" id="KW-0238">DNA-binding</keyword>
<dbReference type="SMART" id="SM00490">
    <property type="entry name" value="HELICc"/>
    <property type="match status" value="1"/>
</dbReference>
<comment type="catalytic activity">
    <reaction evidence="14 15">
        <text>ATP + H2O = ADP + phosphate + H(+)</text>
        <dbReference type="Rhea" id="RHEA:13065"/>
        <dbReference type="ChEBI" id="CHEBI:15377"/>
        <dbReference type="ChEBI" id="CHEBI:15378"/>
        <dbReference type="ChEBI" id="CHEBI:30616"/>
        <dbReference type="ChEBI" id="CHEBI:43474"/>
        <dbReference type="ChEBI" id="CHEBI:456216"/>
        <dbReference type="EC" id="5.6.2.4"/>
    </reaction>
</comment>
<dbReference type="Pfam" id="PF17191">
    <property type="entry name" value="RecG_wedge"/>
    <property type="match status" value="1"/>
</dbReference>
<keyword evidence="5 15" id="KW-0378">Hydrolase</keyword>
<evidence type="ECO:0000313" key="19">
    <source>
        <dbReference type="Proteomes" id="UP000070456"/>
    </source>
</evidence>
<dbReference type="SUPFAM" id="SSF52540">
    <property type="entry name" value="P-loop containing nucleoside triphosphate hydrolases"/>
    <property type="match status" value="2"/>
</dbReference>
<comment type="similarity">
    <text evidence="1 15">Belongs to the helicase family. RecG subfamily.</text>
</comment>
<dbReference type="PATRIC" id="fig|520762.4.peg.1625"/>
<dbReference type="GO" id="GO:0005524">
    <property type="term" value="F:ATP binding"/>
    <property type="evidence" value="ECO:0007669"/>
    <property type="project" value="UniProtKB-KW"/>
</dbReference>
<evidence type="ECO:0000256" key="3">
    <source>
        <dbReference type="ARBA" id="ARBA00022741"/>
    </source>
</evidence>
<dbReference type="InterPro" id="IPR012340">
    <property type="entry name" value="NA-bd_OB-fold"/>
</dbReference>
<evidence type="ECO:0000256" key="14">
    <source>
        <dbReference type="ARBA" id="ARBA00048988"/>
    </source>
</evidence>
<evidence type="ECO:0000259" key="16">
    <source>
        <dbReference type="PROSITE" id="PS51192"/>
    </source>
</evidence>
<accession>A0A140L622</accession>
<dbReference type="InterPro" id="IPR011545">
    <property type="entry name" value="DEAD/DEAH_box_helicase_dom"/>
</dbReference>
<dbReference type="CDD" id="cd04488">
    <property type="entry name" value="RecG_wedge_OBF"/>
    <property type="match status" value="1"/>
</dbReference>
<dbReference type="InterPro" id="IPR004609">
    <property type="entry name" value="ATP-dep_DNA_helicase_RecG"/>
</dbReference>
<dbReference type="Pfam" id="PF00271">
    <property type="entry name" value="Helicase_C"/>
    <property type="match status" value="1"/>
</dbReference>
<keyword evidence="19" id="KW-1185">Reference proteome</keyword>
<dbReference type="InterPro" id="IPR033454">
    <property type="entry name" value="RecG_wedge"/>
</dbReference>
<reference evidence="18 19" key="1">
    <citation type="submission" date="2015-12" db="EMBL/GenBank/DDBJ databases">
        <title>Draft genome sequence of the thermoanaerobe Thermotalea metallivorans, an isolate from the runoff channel of the Great Artesian Basin, Australia.</title>
        <authorList>
            <person name="Patel B.K."/>
        </authorList>
    </citation>
    <scope>NUCLEOTIDE SEQUENCE [LARGE SCALE GENOMIC DNA]</scope>
    <source>
        <strain evidence="18 19">B2-1</strain>
    </source>
</reference>
<evidence type="ECO:0000256" key="9">
    <source>
        <dbReference type="ARBA" id="ARBA00023172"/>
    </source>
</evidence>
<keyword evidence="10 15" id="KW-0234">DNA repair</keyword>
<dbReference type="CDD" id="cd17992">
    <property type="entry name" value="DEXHc_RecG"/>
    <property type="match status" value="1"/>
</dbReference>
<dbReference type="OrthoDB" id="9804325at2"/>
<evidence type="ECO:0000259" key="17">
    <source>
        <dbReference type="PROSITE" id="PS51194"/>
    </source>
</evidence>
<gene>
    <name evidence="18" type="primary">recG</name>
    <name evidence="18" type="ORF">AN619_14610</name>
</gene>
<evidence type="ECO:0000313" key="18">
    <source>
        <dbReference type="EMBL" id="KXG75997.1"/>
    </source>
</evidence>
<keyword evidence="11" id="KW-0413">Isomerase</keyword>
<dbReference type="SUPFAM" id="SSF50249">
    <property type="entry name" value="Nucleic acid-binding proteins"/>
    <property type="match status" value="1"/>
</dbReference>
<comment type="function">
    <text evidence="15">Plays a critical role in recombination and DNA repair. Helps process Holliday junction intermediates to mature products by catalyzing branch migration. Has replication fork regression activity, unwinds stalled or blocked replication forks to make a HJ that can be resolved. Has a DNA unwinding activity characteristic of a DNA helicase with 3'-5' polarity.</text>
</comment>
<evidence type="ECO:0000256" key="6">
    <source>
        <dbReference type="ARBA" id="ARBA00022806"/>
    </source>
</evidence>
<evidence type="ECO:0000256" key="12">
    <source>
        <dbReference type="ARBA" id="ARBA00034617"/>
    </source>
</evidence>
<dbReference type="InterPro" id="IPR027417">
    <property type="entry name" value="P-loop_NTPase"/>
</dbReference>
<dbReference type="PROSITE" id="PS51192">
    <property type="entry name" value="HELICASE_ATP_BIND_1"/>
    <property type="match status" value="1"/>
</dbReference>
<dbReference type="GO" id="GO:0043138">
    <property type="term" value="F:3'-5' DNA helicase activity"/>
    <property type="evidence" value="ECO:0007669"/>
    <property type="project" value="UniProtKB-EC"/>
</dbReference>
<keyword evidence="4 15" id="KW-0227">DNA damage</keyword>